<dbReference type="EMBL" id="JAZDWU010000001">
    <property type="protein sequence ID" value="KAL0017109.1"/>
    <property type="molecule type" value="Genomic_DNA"/>
</dbReference>
<gene>
    <name evidence="1" type="ORF">SO802_004178</name>
</gene>
<evidence type="ECO:0000313" key="1">
    <source>
        <dbReference type="EMBL" id="KAL0017109.1"/>
    </source>
</evidence>
<organism evidence="1 2">
    <name type="scientific">Lithocarpus litseifolius</name>
    <dbReference type="NCBI Taxonomy" id="425828"/>
    <lineage>
        <taxon>Eukaryota</taxon>
        <taxon>Viridiplantae</taxon>
        <taxon>Streptophyta</taxon>
        <taxon>Embryophyta</taxon>
        <taxon>Tracheophyta</taxon>
        <taxon>Spermatophyta</taxon>
        <taxon>Magnoliopsida</taxon>
        <taxon>eudicotyledons</taxon>
        <taxon>Gunneridae</taxon>
        <taxon>Pentapetalae</taxon>
        <taxon>rosids</taxon>
        <taxon>fabids</taxon>
        <taxon>Fagales</taxon>
        <taxon>Fagaceae</taxon>
        <taxon>Lithocarpus</taxon>
    </lineage>
</organism>
<accession>A0AAW2E666</accession>
<evidence type="ECO:0000313" key="2">
    <source>
        <dbReference type="Proteomes" id="UP001459277"/>
    </source>
</evidence>
<proteinExistence type="predicted"/>
<comment type="caution">
    <text evidence="1">The sequence shown here is derived from an EMBL/GenBank/DDBJ whole genome shotgun (WGS) entry which is preliminary data.</text>
</comment>
<dbReference type="Proteomes" id="UP001459277">
    <property type="component" value="Unassembled WGS sequence"/>
</dbReference>
<sequence>MNILVWNCRGALNPSFQSFVNNLTLTHCPTIMIITETKVSGSRAKEITDRLRLDGGNTCQQYRVYRWSMGPLGFNPSRCLFSFIHRTRDSRDSEGPLSKLILAYVRGLCEPKIC</sequence>
<dbReference type="AlphaFoldDB" id="A0AAW2E666"/>
<protein>
    <recommendedName>
        <fullName evidence="3">Endonuclease/exonuclease/phosphatase domain-containing protein</fullName>
    </recommendedName>
</protein>
<reference evidence="1 2" key="1">
    <citation type="submission" date="2024-01" db="EMBL/GenBank/DDBJ databases">
        <title>A telomere-to-telomere, gap-free genome of sweet tea (Lithocarpus litseifolius).</title>
        <authorList>
            <person name="Zhou J."/>
        </authorList>
    </citation>
    <scope>NUCLEOTIDE SEQUENCE [LARGE SCALE GENOMIC DNA]</scope>
    <source>
        <strain evidence="1">Zhou-2022a</strain>
        <tissue evidence="1">Leaf</tissue>
    </source>
</reference>
<evidence type="ECO:0008006" key="3">
    <source>
        <dbReference type="Google" id="ProtNLM"/>
    </source>
</evidence>
<name>A0AAW2E666_9ROSI</name>
<keyword evidence="2" id="KW-1185">Reference proteome</keyword>